<comment type="cofactor">
    <cofactor evidence="1">
        <name>Mg(2+)</name>
        <dbReference type="ChEBI" id="CHEBI:18420"/>
    </cofactor>
</comment>
<dbReference type="GO" id="GO:0006310">
    <property type="term" value="P:DNA recombination"/>
    <property type="evidence" value="ECO:0007669"/>
    <property type="project" value="UniProtKB-KW"/>
</dbReference>
<keyword evidence="1" id="KW-0378">Hydrolase</keyword>
<dbReference type="PANTHER" id="PTHR47642">
    <property type="entry name" value="ATP-DEPENDENT DNA HELICASE"/>
    <property type="match status" value="1"/>
</dbReference>
<dbReference type="InterPro" id="IPR027417">
    <property type="entry name" value="P-loop_NTPase"/>
</dbReference>
<dbReference type="GO" id="GO:0005524">
    <property type="term" value="F:ATP binding"/>
    <property type="evidence" value="ECO:0007669"/>
    <property type="project" value="UniProtKB-KW"/>
</dbReference>
<keyword evidence="4" id="KW-1185">Reference proteome</keyword>
<dbReference type="GO" id="GO:0006281">
    <property type="term" value="P:DNA repair"/>
    <property type="evidence" value="ECO:0007669"/>
    <property type="project" value="UniProtKB-KW"/>
</dbReference>
<keyword evidence="1" id="KW-0347">Helicase</keyword>
<evidence type="ECO:0000313" key="3">
    <source>
        <dbReference type="EMBL" id="GMF26422.1"/>
    </source>
</evidence>
<comment type="catalytic activity">
    <reaction evidence="1">
        <text>ATP + H2O = ADP + phosphate + H(+)</text>
        <dbReference type="Rhea" id="RHEA:13065"/>
        <dbReference type="ChEBI" id="CHEBI:15377"/>
        <dbReference type="ChEBI" id="CHEBI:15378"/>
        <dbReference type="ChEBI" id="CHEBI:30616"/>
        <dbReference type="ChEBI" id="CHEBI:43474"/>
        <dbReference type="ChEBI" id="CHEBI:456216"/>
        <dbReference type="EC" id="5.6.2.3"/>
    </reaction>
</comment>
<dbReference type="GO" id="GO:0016787">
    <property type="term" value="F:hydrolase activity"/>
    <property type="evidence" value="ECO:0007669"/>
    <property type="project" value="UniProtKB-KW"/>
</dbReference>
<keyword evidence="1" id="KW-0234">DNA repair</keyword>
<comment type="caution">
    <text evidence="3">The sequence shown here is derived from an EMBL/GenBank/DDBJ whole genome shotgun (WGS) entry which is preliminary data.</text>
</comment>
<protein>
    <recommendedName>
        <fullName evidence="1">ATP-dependent DNA helicase</fullName>
        <ecNumber evidence="1">5.6.2.3</ecNumber>
    </recommendedName>
</protein>
<name>A0A9W6WTB3_9STRA</name>
<proteinExistence type="inferred from homology"/>
<evidence type="ECO:0000259" key="2">
    <source>
        <dbReference type="Pfam" id="PF05970"/>
    </source>
</evidence>
<dbReference type="GO" id="GO:0000723">
    <property type="term" value="P:telomere maintenance"/>
    <property type="evidence" value="ECO:0007669"/>
    <property type="project" value="InterPro"/>
</dbReference>
<dbReference type="EMBL" id="BSXT01000396">
    <property type="protein sequence ID" value="GMF26422.1"/>
    <property type="molecule type" value="Genomic_DNA"/>
</dbReference>
<dbReference type="Proteomes" id="UP001165121">
    <property type="component" value="Unassembled WGS sequence"/>
</dbReference>
<gene>
    <name evidence="3" type="ORF">Pfra01_000498200</name>
</gene>
<reference evidence="3" key="1">
    <citation type="submission" date="2023-04" db="EMBL/GenBank/DDBJ databases">
        <title>Phytophthora fragariaefolia NBRC 109709.</title>
        <authorList>
            <person name="Ichikawa N."/>
            <person name="Sato H."/>
            <person name="Tonouchi N."/>
        </authorList>
    </citation>
    <scope>NUCLEOTIDE SEQUENCE</scope>
    <source>
        <strain evidence="3">NBRC 109709</strain>
    </source>
</reference>
<keyword evidence="1" id="KW-0547">Nucleotide-binding</keyword>
<dbReference type="Pfam" id="PF05970">
    <property type="entry name" value="PIF1"/>
    <property type="match status" value="1"/>
</dbReference>
<keyword evidence="1" id="KW-0067">ATP-binding</keyword>
<dbReference type="SUPFAM" id="SSF52540">
    <property type="entry name" value="P-loop containing nucleoside triphosphate hydrolases"/>
    <property type="match status" value="1"/>
</dbReference>
<organism evidence="3 4">
    <name type="scientific">Phytophthora fragariaefolia</name>
    <dbReference type="NCBI Taxonomy" id="1490495"/>
    <lineage>
        <taxon>Eukaryota</taxon>
        <taxon>Sar</taxon>
        <taxon>Stramenopiles</taxon>
        <taxon>Oomycota</taxon>
        <taxon>Peronosporomycetes</taxon>
        <taxon>Peronosporales</taxon>
        <taxon>Peronosporaceae</taxon>
        <taxon>Phytophthora</taxon>
    </lineage>
</organism>
<dbReference type="EC" id="5.6.2.3" evidence="1"/>
<evidence type="ECO:0000313" key="4">
    <source>
        <dbReference type="Proteomes" id="UP001165121"/>
    </source>
</evidence>
<dbReference type="InterPro" id="IPR010285">
    <property type="entry name" value="DNA_helicase_pif1-like_DEAD"/>
</dbReference>
<accession>A0A9W6WTB3</accession>
<dbReference type="AlphaFoldDB" id="A0A9W6WTB3"/>
<comment type="similarity">
    <text evidence="1">Belongs to the helicase family.</text>
</comment>
<keyword evidence="1" id="KW-0227">DNA damage</keyword>
<dbReference type="Gene3D" id="3.40.50.300">
    <property type="entry name" value="P-loop containing nucleotide triphosphate hydrolases"/>
    <property type="match status" value="1"/>
</dbReference>
<dbReference type="InterPro" id="IPR051055">
    <property type="entry name" value="PIF1_helicase"/>
</dbReference>
<sequence>MTLFRPFRSTKDFEKEGTRFDVFFQRWFETEAPPTAHTFVKDNTDYYTSRGLLTTQNDPDIDRYFRCQDGDDELEYGSVQDILDSDEDNQTEIEEYNLSDEFVNAPIQPTKNIDMLEKSNICSSLAAFSTINSSLPIGNFTMSIDDVEKRMRDEATVPSFASNPSLLDIYPDLPTRVKLLQIAVKNIEHPTQSEPVTHHSNPAELQDFPSLQKVSLTFQLNEKQNKMFAKIGTDLLTSCLVGHDPEKQTIGFLGGLPGAGKSRVIGSIQSLADEWKSSDAAVTAAYQGVAAQAANGKTIHKLFGWSVNKRKRWTPTTARKERFAKVKLFILDEISTCDIGILGKVDATPRILLNCPDKLFGGIHVLFVGDWLQQLPVAGQPAFLSSGEILSSSGRPKKDTPEYLDRIRGITAFRALN</sequence>
<keyword evidence="1" id="KW-0233">DNA recombination</keyword>
<dbReference type="GO" id="GO:0043139">
    <property type="term" value="F:5'-3' DNA helicase activity"/>
    <property type="evidence" value="ECO:0007669"/>
    <property type="project" value="UniProtKB-EC"/>
</dbReference>
<evidence type="ECO:0000256" key="1">
    <source>
        <dbReference type="RuleBase" id="RU363044"/>
    </source>
</evidence>
<dbReference type="OrthoDB" id="432234at2759"/>
<feature type="domain" description="DNA helicase Pif1-like DEAD-box helicase" evidence="2">
    <location>
        <begin position="220"/>
        <end position="380"/>
    </location>
</feature>